<organism evidence="1 2">
    <name type="scientific">Penicillium concentricum</name>
    <dbReference type="NCBI Taxonomy" id="293559"/>
    <lineage>
        <taxon>Eukaryota</taxon>
        <taxon>Fungi</taxon>
        <taxon>Dikarya</taxon>
        <taxon>Ascomycota</taxon>
        <taxon>Pezizomycotina</taxon>
        <taxon>Eurotiomycetes</taxon>
        <taxon>Eurotiomycetidae</taxon>
        <taxon>Eurotiales</taxon>
        <taxon>Aspergillaceae</taxon>
        <taxon>Penicillium</taxon>
    </lineage>
</organism>
<protein>
    <submittedName>
        <fullName evidence="1">Uncharacterized protein</fullName>
    </submittedName>
</protein>
<accession>A0A9W9S980</accession>
<proteinExistence type="predicted"/>
<comment type="caution">
    <text evidence="1">The sequence shown here is derived from an EMBL/GenBank/DDBJ whole genome shotgun (WGS) entry which is preliminary data.</text>
</comment>
<reference evidence="1" key="2">
    <citation type="journal article" date="2023" name="IMA Fungus">
        <title>Comparative genomic study of the Penicillium genus elucidates a diverse pangenome and 15 lateral gene transfer events.</title>
        <authorList>
            <person name="Petersen C."/>
            <person name="Sorensen T."/>
            <person name="Nielsen M.R."/>
            <person name="Sondergaard T.E."/>
            <person name="Sorensen J.L."/>
            <person name="Fitzpatrick D.A."/>
            <person name="Frisvad J.C."/>
            <person name="Nielsen K.L."/>
        </authorList>
    </citation>
    <scope>NUCLEOTIDE SEQUENCE</scope>
    <source>
        <strain evidence="1">IBT 3081</strain>
    </source>
</reference>
<dbReference type="GeneID" id="81461883"/>
<sequence>MRDPGQVVVDLVVKAHIERSSFPRRDDPLYPNNKGIKWAADLFRTVKLSALPACTSIGKVLGAIHAGAIFSAFLYDTVALSGDLTAQTTFVEQAGATRFVDNAESDGFYIGSTQPQNLRPDIL</sequence>
<dbReference type="RefSeq" id="XP_056578950.1">
    <property type="nucleotide sequence ID" value="XM_056722700.1"/>
</dbReference>
<keyword evidence="2" id="KW-1185">Reference proteome</keyword>
<dbReference type="EMBL" id="JAPZBT010000002">
    <property type="protein sequence ID" value="KAJ5372964.1"/>
    <property type="molecule type" value="Genomic_DNA"/>
</dbReference>
<evidence type="ECO:0000313" key="2">
    <source>
        <dbReference type="Proteomes" id="UP001147752"/>
    </source>
</evidence>
<evidence type="ECO:0000313" key="1">
    <source>
        <dbReference type="EMBL" id="KAJ5372964.1"/>
    </source>
</evidence>
<dbReference type="AlphaFoldDB" id="A0A9W9S980"/>
<name>A0A9W9S980_9EURO</name>
<gene>
    <name evidence="1" type="ORF">N7517_004970</name>
</gene>
<dbReference type="OrthoDB" id="5244622at2759"/>
<dbReference type="Proteomes" id="UP001147752">
    <property type="component" value="Unassembled WGS sequence"/>
</dbReference>
<reference evidence="1" key="1">
    <citation type="submission" date="2022-12" db="EMBL/GenBank/DDBJ databases">
        <authorList>
            <person name="Petersen C."/>
        </authorList>
    </citation>
    <scope>NUCLEOTIDE SEQUENCE</scope>
    <source>
        <strain evidence="1">IBT 3081</strain>
    </source>
</reference>